<dbReference type="InterPro" id="IPR039022">
    <property type="entry name" value="KaiB-like"/>
</dbReference>
<proteinExistence type="predicted"/>
<evidence type="ECO:0000313" key="3">
    <source>
        <dbReference type="Proteomes" id="UP000306402"/>
    </source>
</evidence>
<feature type="domain" description="KaiB" evidence="1">
    <location>
        <begin position="25"/>
        <end position="106"/>
    </location>
</feature>
<accession>A0A5R9L1F5</accession>
<sequence length="109" mass="12554">MTKWDLEGEQEWNDGQQAPQHYTLRLFITGASTNSIRAVNNLKEICETYIKDRYTLEIIDVHQERSIAEKEELIALPLLKKLTPYPERRLIGDMSDTAKVLKGLGIPEI</sequence>
<dbReference type="SUPFAM" id="SSF52833">
    <property type="entry name" value="Thioredoxin-like"/>
    <property type="match status" value="1"/>
</dbReference>
<dbReference type="Pfam" id="PF07689">
    <property type="entry name" value="KaiB"/>
    <property type="match status" value="1"/>
</dbReference>
<dbReference type="InterPro" id="IPR011649">
    <property type="entry name" value="KaiB_domain"/>
</dbReference>
<dbReference type="AlphaFoldDB" id="A0A5R9L1F5"/>
<dbReference type="EMBL" id="VCEJ01000002">
    <property type="protein sequence ID" value="TLV02189.1"/>
    <property type="molecule type" value="Genomic_DNA"/>
</dbReference>
<dbReference type="PANTHER" id="PTHR41709">
    <property type="entry name" value="KAIB-LIKE PROTEIN 1"/>
    <property type="match status" value="1"/>
</dbReference>
<dbReference type="InterPro" id="IPR036249">
    <property type="entry name" value="Thioredoxin-like_sf"/>
</dbReference>
<evidence type="ECO:0000313" key="2">
    <source>
        <dbReference type="EMBL" id="TLV02189.1"/>
    </source>
</evidence>
<dbReference type="CDD" id="cd02978">
    <property type="entry name" value="KaiB_like"/>
    <property type="match status" value="1"/>
</dbReference>
<comment type="caution">
    <text evidence="2">The sequence shown here is derived from an EMBL/GenBank/DDBJ whole genome shotgun (WGS) entry which is preliminary data.</text>
</comment>
<dbReference type="SMART" id="SM01248">
    <property type="entry name" value="KaiB"/>
    <property type="match status" value="1"/>
</dbReference>
<protein>
    <submittedName>
        <fullName evidence="2">Circadian clock protein KaiB</fullName>
    </submittedName>
</protein>
<dbReference type="RefSeq" id="WP_138363398.1">
    <property type="nucleotide sequence ID" value="NZ_VCEJ01000002.1"/>
</dbReference>
<dbReference type="PANTHER" id="PTHR41709:SF2">
    <property type="entry name" value="CIRCADIAN CLOCK PROTEIN KAIB2"/>
    <property type="match status" value="1"/>
</dbReference>
<dbReference type="OrthoDB" id="5458519at2"/>
<evidence type="ECO:0000259" key="1">
    <source>
        <dbReference type="SMART" id="SM01248"/>
    </source>
</evidence>
<dbReference type="Gene3D" id="3.40.30.10">
    <property type="entry name" value="Glutaredoxin"/>
    <property type="match status" value="1"/>
</dbReference>
<dbReference type="GO" id="GO:0048511">
    <property type="term" value="P:rhythmic process"/>
    <property type="evidence" value="ECO:0007669"/>
    <property type="project" value="InterPro"/>
</dbReference>
<name>A0A5R9L1F5_9BACT</name>
<gene>
    <name evidence="2" type="ORF">FEN17_00680</name>
</gene>
<dbReference type="Proteomes" id="UP000306402">
    <property type="component" value="Unassembled WGS sequence"/>
</dbReference>
<keyword evidence="3" id="KW-1185">Reference proteome</keyword>
<organism evidence="2 3">
    <name type="scientific">Dyadobacter luticola</name>
    <dbReference type="NCBI Taxonomy" id="1979387"/>
    <lineage>
        <taxon>Bacteria</taxon>
        <taxon>Pseudomonadati</taxon>
        <taxon>Bacteroidota</taxon>
        <taxon>Cytophagia</taxon>
        <taxon>Cytophagales</taxon>
        <taxon>Spirosomataceae</taxon>
        <taxon>Dyadobacter</taxon>
    </lineage>
</organism>
<reference evidence="2 3" key="1">
    <citation type="submission" date="2019-05" db="EMBL/GenBank/DDBJ databases">
        <authorList>
            <person name="Qu J.-H."/>
        </authorList>
    </citation>
    <scope>NUCLEOTIDE SEQUENCE [LARGE SCALE GENOMIC DNA]</scope>
    <source>
        <strain evidence="2 3">T17</strain>
    </source>
</reference>